<evidence type="ECO:0000256" key="1">
    <source>
        <dbReference type="ARBA" id="ARBA00023161"/>
    </source>
</evidence>
<dbReference type="InterPro" id="IPR045153">
    <property type="entry name" value="Est1/Ebs1-like"/>
</dbReference>
<dbReference type="GO" id="GO:0042162">
    <property type="term" value="F:telomeric DNA binding"/>
    <property type="evidence" value="ECO:0007669"/>
    <property type="project" value="TreeGrafter"/>
</dbReference>
<evidence type="ECO:0000259" key="2">
    <source>
        <dbReference type="SMART" id="SM00670"/>
    </source>
</evidence>
<comment type="caution">
    <text evidence="3">The sequence shown here is derived from an EMBL/GenBank/DDBJ whole genome shotgun (WGS) entry which is preliminary data.</text>
</comment>
<proteinExistence type="predicted"/>
<feature type="domain" description="PIN" evidence="2">
    <location>
        <begin position="288"/>
        <end position="440"/>
    </location>
</feature>
<dbReference type="EMBL" id="JASPKY010000087">
    <property type="protein sequence ID" value="KAK9738430.1"/>
    <property type="molecule type" value="Genomic_DNA"/>
</dbReference>
<name>A0AAW1LX03_POPJA</name>
<keyword evidence="4" id="KW-1185">Reference proteome</keyword>
<dbReference type="Pfam" id="PF10373">
    <property type="entry name" value="EST1_DNA_bind"/>
    <property type="match status" value="1"/>
</dbReference>
<organism evidence="3 4">
    <name type="scientific">Popillia japonica</name>
    <name type="common">Japanese beetle</name>
    <dbReference type="NCBI Taxonomy" id="7064"/>
    <lineage>
        <taxon>Eukaryota</taxon>
        <taxon>Metazoa</taxon>
        <taxon>Ecdysozoa</taxon>
        <taxon>Arthropoda</taxon>
        <taxon>Hexapoda</taxon>
        <taxon>Insecta</taxon>
        <taxon>Pterygota</taxon>
        <taxon>Neoptera</taxon>
        <taxon>Endopterygota</taxon>
        <taxon>Coleoptera</taxon>
        <taxon>Polyphaga</taxon>
        <taxon>Scarabaeiformia</taxon>
        <taxon>Scarabaeidae</taxon>
        <taxon>Rutelinae</taxon>
        <taxon>Popillia</taxon>
    </lineage>
</organism>
<dbReference type="PANTHER" id="PTHR15696">
    <property type="entry name" value="SMG-7 SUPPRESSOR WITH MORPHOLOGICAL EFFECT ON GENITALIA PROTEIN 7"/>
    <property type="match status" value="1"/>
</dbReference>
<dbReference type="SUPFAM" id="SSF88723">
    <property type="entry name" value="PIN domain-like"/>
    <property type="match status" value="1"/>
</dbReference>
<accession>A0AAW1LX03</accession>
<dbReference type="InterPro" id="IPR002716">
    <property type="entry name" value="PIN_dom"/>
</dbReference>
<dbReference type="AlphaFoldDB" id="A0AAW1LX03"/>
<dbReference type="PANTHER" id="PTHR15696:SF0">
    <property type="entry name" value="TELOMERASE-BINDING PROTEIN EST1A"/>
    <property type="match status" value="1"/>
</dbReference>
<dbReference type="Gene3D" id="3.40.50.1010">
    <property type="entry name" value="5'-nuclease"/>
    <property type="match status" value="1"/>
</dbReference>
<dbReference type="SUPFAM" id="SSF48452">
    <property type="entry name" value="TPR-like"/>
    <property type="match status" value="1"/>
</dbReference>
<dbReference type="InterPro" id="IPR029060">
    <property type="entry name" value="PIN-like_dom_sf"/>
</dbReference>
<dbReference type="InterPro" id="IPR018834">
    <property type="entry name" value="DNA/RNA-bd_Est1-type"/>
</dbReference>
<dbReference type="GO" id="GO:0005697">
    <property type="term" value="C:telomerase holoenzyme complex"/>
    <property type="evidence" value="ECO:0007669"/>
    <property type="project" value="TreeGrafter"/>
</dbReference>
<evidence type="ECO:0000313" key="3">
    <source>
        <dbReference type="EMBL" id="KAK9738430.1"/>
    </source>
</evidence>
<dbReference type="FunFam" id="3.40.50.1010:FF:000047">
    <property type="entry name" value="Blast:Telomerase-binding protein EST1A"/>
    <property type="match status" value="1"/>
</dbReference>
<dbReference type="SMART" id="SM00670">
    <property type="entry name" value="PINc"/>
    <property type="match status" value="1"/>
</dbReference>
<keyword evidence="1" id="KW-0866">Nonsense-mediated mRNA decay</keyword>
<sequence length="462" mass="52173">MDPQLQSQSGYRSELQERALVISLQMFSLILERCVSLLQEHIKSKKCLSAFPQDLQILLPAVKTWCDWMLCHSGVWNPPPSTQDYKVGAPGDAWTRIATLMNLLEKLDLSASESFLTQLQEGYEQIRLPEDAVLSEFTPLMHNVQEPTFVSKDFDMELAQYTLRINKLLFFGTVFLCGLEPPVLKLEIENENYNEYVSVVRTSSSRSSPPSPPELNNDDDLLLESFSEDEEEQEDSRVVDNAPSEIRDLLSRKVELEKKHRYQELHRQRVKKILRQSVVSVHIEVRPKYLIPDTNCFIDYLDMIKSIASAHVYTLMVPLVVLNELEGLAKGGRSPAPVPRAAPNPEHVVMVAESAKHALDFVGVKNPSVKCITTKGTILASSTFTVEDDSVSDSALKNDDKILASCLAFCKPNKDQHGDGEPRKLYREVVLLTEDRNLRVKALARDVPVRELPDFIQWAGLG</sequence>
<gene>
    <name evidence="3" type="ORF">QE152_g9915</name>
</gene>
<dbReference type="GO" id="GO:0070034">
    <property type="term" value="F:telomerase RNA binding"/>
    <property type="evidence" value="ECO:0007669"/>
    <property type="project" value="TreeGrafter"/>
</dbReference>
<dbReference type="Proteomes" id="UP001458880">
    <property type="component" value="Unassembled WGS sequence"/>
</dbReference>
<protein>
    <submittedName>
        <fullName evidence="3">PIN domain</fullName>
    </submittedName>
</protein>
<dbReference type="Pfam" id="PF13638">
    <property type="entry name" value="PIN_4"/>
    <property type="match status" value="1"/>
</dbReference>
<dbReference type="CDD" id="cd09885">
    <property type="entry name" value="PIN_Smg6-like"/>
    <property type="match status" value="1"/>
</dbReference>
<dbReference type="InterPro" id="IPR011990">
    <property type="entry name" value="TPR-like_helical_dom_sf"/>
</dbReference>
<dbReference type="GO" id="GO:0000184">
    <property type="term" value="P:nuclear-transcribed mRNA catabolic process, nonsense-mediated decay"/>
    <property type="evidence" value="ECO:0007669"/>
    <property type="project" value="UniProtKB-KW"/>
</dbReference>
<evidence type="ECO:0000313" key="4">
    <source>
        <dbReference type="Proteomes" id="UP001458880"/>
    </source>
</evidence>
<reference evidence="3 4" key="1">
    <citation type="journal article" date="2024" name="BMC Genomics">
        <title>De novo assembly and annotation of Popillia japonica's genome with initial clues to its potential as an invasive pest.</title>
        <authorList>
            <person name="Cucini C."/>
            <person name="Boschi S."/>
            <person name="Funari R."/>
            <person name="Cardaioli E."/>
            <person name="Iannotti N."/>
            <person name="Marturano G."/>
            <person name="Paoli F."/>
            <person name="Bruttini M."/>
            <person name="Carapelli A."/>
            <person name="Frati F."/>
            <person name="Nardi F."/>
        </authorList>
    </citation>
    <scope>NUCLEOTIDE SEQUENCE [LARGE SCALE GENOMIC DNA]</scope>
    <source>
        <strain evidence="3">DMR45628</strain>
    </source>
</reference>